<comment type="function">
    <text evidence="9">Ferredoxins are iron-sulfur proteins that transfer electrons in a wide variety of metabolic reactions.</text>
</comment>
<dbReference type="Pfam" id="PF00111">
    <property type="entry name" value="Fer2"/>
    <property type="match status" value="1"/>
</dbReference>
<evidence type="ECO:0000259" key="11">
    <source>
        <dbReference type="PROSITE" id="PS51085"/>
    </source>
</evidence>
<sequence length="217" mass="23320">MSAANMTMKLPTPCLSGTVLSRTSCALIKSPSSSLSLSLFSMKKNITKVCGLKSSSFRVCAMAVYNVKLIGPDGTENEFEAPDDTCILDAAENAGVEMPNLCRSGACSCCVGQLASGSVDQSNQSLLDEQQIGMGYVLPCVSYPKSDCVIYTHKEIGLHNAQISFSSSSHTVSSSHTNLSSSSEIATPQRLMNAFSSSSSPIQPRHRRNHHRHIQRR</sequence>
<keyword evidence="5 9" id="KW-0479">Metal-binding</keyword>
<organism evidence="12 13">
    <name type="scientific">Crotalaria pallida</name>
    <name type="common">Smooth rattlebox</name>
    <name type="synonym">Crotalaria striata</name>
    <dbReference type="NCBI Taxonomy" id="3830"/>
    <lineage>
        <taxon>Eukaryota</taxon>
        <taxon>Viridiplantae</taxon>
        <taxon>Streptophyta</taxon>
        <taxon>Embryophyta</taxon>
        <taxon>Tracheophyta</taxon>
        <taxon>Spermatophyta</taxon>
        <taxon>Magnoliopsida</taxon>
        <taxon>eudicotyledons</taxon>
        <taxon>Gunneridae</taxon>
        <taxon>Pentapetalae</taxon>
        <taxon>rosids</taxon>
        <taxon>fabids</taxon>
        <taxon>Fabales</taxon>
        <taxon>Fabaceae</taxon>
        <taxon>Papilionoideae</taxon>
        <taxon>50 kb inversion clade</taxon>
        <taxon>genistoids sensu lato</taxon>
        <taxon>core genistoids</taxon>
        <taxon>Crotalarieae</taxon>
        <taxon>Crotalaria</taxon>
    </lineage>
</organism>
<comment type="caution">
    <text evidence="12">The sequence shown here is derived from an EMBL/GenBank/DDBJ whole genome shotgun (WGS) entry which is preliminary data.</text>
</comment>
<dbReference type="GO" id="GO:0022900">
    <property type="term" value="P:electron transport chain"/>
    <property type="evidence" value="ECO:0007669"/>
    <property type="project" value="InterPro"/>
</dbReference>
<dbReference type="GO" id="GO:0051537">
    <property type="term" value="F:2 iron, 2 sulfur cluster binding"/>
    <property type="evidence" value="ECO:0007669"/>
    <property type="project" value="UniProtKB-KW"/>
</dbReference>
<dbReference type="Gene3D" id="3.10.20.30">
    <property type="match status" value="1"/>
</dbReference>
<evidence type="ECO:0000256" key="10">
    <source>
        <dbReference type="SAM" id="MobiDB-lite"/>
    </source>
</evidence>
<dbReference type="InterPro" id="IPR012675">
    <property type="entry name" value="Beta-grasp_dom_sf"/>
</dbReference>
<reference evidence="12 13" key="1">
    <citation type="submission" date="2024-01" db="EMBL/GenBank/DDBJ databases">
        <title>The genomes of 5 underutilized Papilionoideae crops provide insights into root nodulation and disease resistanc.</title>
        <authorList>
            <person name="Yuan L."/>
        </authorList>
    </citation>
    <scope>NUCLEOTIDE SEQUENCE [LARGE SCALE GENOMIC DNA]</scope>
    <source>
        <strain evidence="12">ZHUSHIDOU_FW_LH</strain>
        <tissue evidence="12">Leaf</tissue>
    </source>
</reference>
<dbReference type="InterPro" id="IPR001041">
    <property type="entry name" value="2Fe-2S_ferredoxin-type"/>
</dbReference>
<keyword evidence="7 9" id="KW-0408">Iron</keyword>
<evidence type="ECO:0000256" key="5">
    <source>
        <dbReference type="ARBA" id="ARBA00022723"/>
    </source>
</evidence>
<keyword evidence="9" id="KW-0934">Plastid</keyword>
<evidence type="ECO:0000256" key="1">
    <source>
        <dbReference type="ARBA" id="ARBA00004229"/>
    </source>
</evidence>
<evidence type="ECO:0000256" key="9">
    <source>
        <dbReference type="RuleBase" id="RU364001"/>
    </source>
</evidence>
<dbReference type="InterPro" id="IPR036010">
    <property type="entry name" value="2Fe-2S_ferredoxin-like_sf"/>
</dbReference>
<keyword evidence="8 9" id="KW-0411">Iron-sulfur</keyword>
<feature type="region of interest" description="Disordered" evidence="10">
    <location>
        <begin position="194"/>
        <end position="217"/>
    </location>
</feature>
<keyword evidence="3 9" id="KW-0813">Transport</keyword>
<dbReference type="PANTHER" id="PTHR43112">
    <property type="entry name" value="FERREDOXIN"/>
    <property type="match status" value="1"/>
</dbReference>
<dbReference type="PANTHER" id="PTHR43112:SF30">
    <property type="entry name" value="FERREDOXIN-3, CHLOROPLASTIC"/>
    <property type="match status" value="1"/>
</dbReference>
<comment type="cofactor">
    <cofactor evidence="9">
        <name>[2Fe-2S] cluster</name>
        <dbReference type="ChEBI" id="CHEBI:190135"/>
    </cofactor>
    <text evidence="9">Binds 1 [2Fe-2S] cluster.</text>
</comment>
<feature type="domain" description="2Fe-2S ferredoxin-type" evidence="11">
    <location>
        <begin position="65"/>
        <end position="156"/>
    </location>
</feature>
<evidence type="ECO:0000313" key="12">
    <source>
        <dbReference type="EMBL" id="KAK7269694.1"/>
    </source>
</evidence>
<evidence type="ECO:0000256" key="7">
    <source>
        <dbReference type="ARBA" id="ARBA00023004"/>
    </source>
</evidence>
<keyword evidence="13" id="KW-1185">Reference proteome</keyword>
<comment type="similarity">
    <text evidence="2 9">Belongs to the 2Fe2S plant-type ferredoxin family.</text>
</comment>
<evidence type="ECO:0000256" key="4">
    <source>
        <dbReference type="ARBA" id="ARBA00022714"/>
    </source>
</evidence>
<dbReference type="GO" id="GO:0009507">
    <property type="term" value="C:chloroplast"/>
    <property type="evidence" value="ECO:0007669"/>
    <property type="project" value="UniProtKB-SubCell"/>
</dbReference>
<protein>
    <recommendedName>
        <fullName evidence="9">Ferredoxin</fullName>
    </recommendedName>
</protein>
<name>A0AAN9I9C8_CROPI</name>
<dbReference type="AlphaFoldDB" id="A0AAN9I9C8"/>
<dbReference type="EMBL" id="JAYWIO010000004">
    <property type="protein sequence ID" value="KAK7269694.1"/>
    <property type="molecule type" value="Genomic_DNA"/>
</dbReference>
<gene>
    <name evidence="12" type="ORF">RIF29_22428</name>
</gene>
<dbReference type="CDD" id="cd00207">
    <property type="entry name" value="fer2"/>
    <property type="match status" value="1"/>
</dbReference>
<feature type="compositionally biased region" description="Basic residues" evidence="10">
    <location>
        <begin position="204"/>
        <end position="217"/>
    </location>
</feature>
<evidence type="ECO:0000256" key="3">
    <source>
        <dbReference type="ARBA" id="ARBA00022448"/>
    </source>
</evidence>
<evidence type="ECO:0000313" key="13">
    <source>
        <dbReference type="Proteomes" id="UP001372338"/>
    </source>
</evidence>
<comment type="subcellular location">
    <subcellularLocation>
        <location evidence="1 9">Plastid</location>
        <location evidence="1 9">Chloroplast</location>
    </subcellularLocation>
</comment>
<dbReference type="SUPFAM" id="SSF54292">
    <property type="entry name" value="2Fe-2S ferredoxin-like"/>
    <property type="match status" value="1"/>
</dbReference>
<keyword evidence="9" id="KW-0150">Chloroplast</keyword>
<dbReference type="PROSITE" id="PS51085">
    <property type="entry name" value="2FE2S_FER_2"/>
    <property type="match status" value="1"/>
</dbReference>
<dbReference type="GO" id="GO:0009055">
    <property type="term" value="F:electron transfer activity"/>
    <property type="evidence" value="ECO:0007669"/>
    <property type="project" value="InterPro"/>
</dbReference>
<dbReference type="NCBIfam" id="TIGR02008">
    <property type="entry name" value="fdx_plant"/>
    <property type="match status" value="1"/>
</dbReference>
<proteinExistence type="inferred from homology"/>
<dbReference type="Proteomes" id="UP001372338">
    <property type="component" value="Unassembled WGS sequence"/>
</dbReference>
<dbReference type="GO" id="GO:0046872">
    <property type="term" value="F:metal ion binding"/>
    <property type="evidence" value="ECO:0007669"/>
    <property type="project" value="UniProtKB-KW"/>
</dbReference>
<keyword evidence="4 9" id="KW-0001">2Fe-2S</keyword>
<dbReference type="InterPro" id="IPR010241">
    <property type="entry name" value="Fd_pln"/>
</dbReference>
<evidence type="ECO:0000256" key="2">
    <source>
        <dbReference type="ARBA" id="ARBA00007874"/>
    </source>
</evidence>
<evidence type="ECO:0000256" key="8">
    <source>
        <dbReference type="ARBA" id="ARBA00023014"/>
    </source>
</evidence>
<evidence type="ECO:0000256" key="6">
    <source>
        <dbReference type="ARBA" id="ARBA00022982"/>
    </source>
</evidence>
<accession>A0AAN9I9C8</accession>
<keyword evidence="6 9" id="KW-0249">Electron transport</keyword>